<dbReference type="InterPro" id="IPR021361">
    <property type="entry name" value="Tad2-like_dom"/>
</dbReference>
<dbReference type="KEGG" id="est:DN752_17935"/>
<proteinExistence type="predicted"/>
<organism evidence="2 3">
    <name type="scientific">Echinicola strongylocentroti</name>
    <dbReference type="NCBI Taxonomy" id="1795355"/>
    <lineage>
        <taxon>Bacteria</taxon>
        <taxon>Pseudomonadati</taxon>
        <taxon>Bacteroidota</taxon>
        <taxon>Cytophagia</taxon>
        <taxon>Cytophagales</taxon>
        <taxon>Cyclobacteriaceae</taxon>
        <taxon>Echinicola</taxon>
    </lineage>
</organism>
<feature type="domain" description="Thoeris anti-defense 2-like" evidence="1">
    <location>
        <begin position="151"/>
        <end position="260"/>
    </location>
</feature>
<sequence>MPRYKIKPLTEEQYKEAPEAVRRFMIAATEKIPIPELEIAKTIRDHPQYFELAKPKSHSQKVKRMLNLKQQTERLKLDTIYSLPNKNHMNFDEANEALKQGKKVRLPEWRGYWFMNEEGYVRALTKDGEIVDASANVHYKRIGWEIADGLDFGWALSAIKAGKPVTREGWDGKVMFVFMRPSDSLTADFVINKVKSLPKCVKDFYFSQFSFSEGESKRGNGPAQSEVHFNPYLCMKAADGTIVNGWLASQTDLFAEDWQLFRS</sequence>
<dbReference type="Pfam" id="PF11195">
    <property type="entry name" value="Tad2-like"/>
    <property type="match status" value="1"/>
</dbReference>
<reference evidence="2 3" key="1">
    <citation type="submission" date="2018-06" db="EMBL/GenBank/DDBJ databases">
        <title>Echinicola strongylocentroti sp. nov., isolated from a sea urchin Strongylocentrotus intermedius.</title>
        <authorList>
            <person name="Bae S.S."/>
        </authorList>
    </citation>
    <scope>NUCLEOTIDE SEQUENCE [LARGE SCALE GENOMIC DNA]</scope>
    <source>
        <strain evidence="2 3">MEBiC08714</strain>
    </source>
</reference>
<keyword evidence="3" id="KW-1185">Reference proteome</keyword>
<evidence type="ECO:0000313" key="3">
    <source>
        <dbReference type="Proteomes" id="UP000248688"/>
    </source>
</evidence>
<gene>
    <name evidence="2" type="ORF">DN752_17935</name>
</gene>
<dbReference type="AlphaFoldDB" id="A0A2Z4IL76"/>
<dbReference type="RefSeq" id="WP_112785234.1">
    <property type="nucleotide sequence ID" value="NZ_CP030041.1"/>
</dbReference>
<accession>A0A2Z4IL76</accession>
<evidence type="ECO:0000259" key="1">
    <source>
        <dbReference type="Pfam" id="PF11195"/>
    </source>
</evidence>
<evidence type="ECO:0000313" key="2">
    <source>
        <dbReference type="EMBL" id="AWW31861.1"/>
    </source>
</evidence>
<dbReference type="OrthoDB" id="9806476at2"/>
<dbReference type="EMBL" id="CP030041">
    <property type="protein sequence ID" value="AWW31861.1"/>
    <property type="molecule type" value="Genomic_DNA"/>
</dbReference>
<dbReference type="Proteomes" id="UP000248688">
    <property type="component" value="Chromosome"/>
</dbReference>
<protein>
    <recommendedName>
        <fullName evidence="1">Thoeris anti-defense 2-like domain-containing protein</fullName>
    </recommendedName>
</protein>
<name>A0A2Z4IL76_9BACT</name>